<dbReference type="InterPro" id="IPR012337">
    <property type="entry name" value="RNaseH-like_sf"/>
</dbReference>
<dbReference type="PANTHER" id="PTHR37984:SF5">
    <property type="entry name" value="PROTEIN NYNRIN-LIKE"/>
    <property type="match status" value="1"/>
</dbReference>
<proteinExistence type="predicted"/>
<evidence type="ECO:0000313" key="2">
    <source>
        <dbReference type="EMBL" id="PKU70148.1"/>
    </source>
</evidence>
<dbReference type="Gene3D" id="3.30.420.10">
    <property type="entry name" value="Ribonuclease H-like superfamily/Ribonuclease H"/>
    <property type="match status" value="1"/>
</dbReference>
<keyword evidence="3" id="KW-1185">Reference proteome</keyword>
<feature type="domain" description="Integrase catalytic" evidence="1">
    <location>
        <begin position="58"/>
        <end position="190"/>
    </location>
</feature>
<dbReference type="Proteomes" id="UP000233837">
    <property type="component" value="Unassembled WGS sequence"/>
</dbReference>
<dbReference type="GO" id="GO:0003676">
    <property type="term" value="F:nucleic acid binding"/>
    <property type="evidence" value="ECO:0007669"/>
    <property type="project" value="InterPro"/>
</dbReference>
<gene>
    <name evidence="2" type="ORF">MA16_Dca010268</name>
</gene>
<dbReference type="PANTHER" id="PTHR37984">
    <property type="entry name" value="PROTEIN CBG26694"/>
    <property type="match status" value="1"/>
</dbReference>
<evidence type="ECO:0000313" key="3">
    <source>
        <dbReference type="Proteomes" id="UP000233837"/>
    </source>
</evidence>
<dbReference type="PROSITE" id="PS50994">
    <property type="entry name" value="INTEGRASE"/>
    <property type="match status" value="1"/>
</dbReference>
<protein>
    <recommendedName>
        <fullName evidence="1">Integrase catalytic domain-containing protein</fullName>
    </recommendedName>
</protein>
<dbReference type="EMBL" id="KZ502946">
    <property type="protein sequence ID" value="PKU70148.1"/>
    <property type="molecule type" value="Genomic_DNA"/>
</dbReference>
<dbReference type="InterPro" id="IPR050951">
    <property type="entry name" value="Retrovirus_Pol_polyprotein"/>
</dbReference>
<dbReference type="GO" id="GO:0015074">
    <property type="term" value="P:DNA integration"/>
    <property type="evidence" value="ECO:0007669"/>
    <property type="project" value="InterPro"/>
</dbReference>
<name>A0A2I0W3D5_9ASPA</name>
<organism evidence="2 3">
    <name type="scientific">Dendrobium catenatum</name>
    <dbReference type="NCBI Taxonomy" id="906689"/>
    <lineage>
        <taxon>Eukaryota</taxon>
        <taxon>Viridiplantae</taxon>
        <taxon>Streptophyta</taxon>
        <taxon>Embryophyta</taxon>
        <taxon>Tracheophyta</taxon>
        <taxon>Spermatophyta</taxon>
        <taxon>Magnoliopsida</taxon>
        <taxon>Liliopsida</taxon>
        <taxon>Asparagales</taxon>
        <taxon>Orchidaceae</taxon>
        <taxon>Epidendroideae</taxon>
        <taxon>Malaxideae</taxon>
        <taxon>Dendrobiinae</taxon>
        <taxon>Dendrobium</taxon>
    </lineage>
</organism>
<dbReference type="InterPro" id="IPR001584">
    <property type="entry name" value="Integrase_cat-core"/>
</dbReference>
<dbReference type="Pfam" id="PF00665">
    <property type="entry name" value="rve"/>
    <property type="match status" value="1"/>
</dbReference>
<reference evidence="2 3" key="1">
    <citation type="journal article" date="2016" name="Sci. Rep.">
        <title>The Dendrobium catenatum Lindl. genome sequence provides insights into polysaccharide synthase, floral development and adaptive evolution.</title>
        <authorList>
            <person name="Zhang G.Q."/>
            <person name="Xu Q."/>
            <person name="Bian C."/>
            <person name="Tsai W.C."/>
            <person name="Yeh C.M."/>
            <person name="Liu K.W."/>
            <person name="Yoshida K."/>
            <person name="Zhang L.S."/>
            <person name="Chang S.B."/>
            <person name="Chen F."/>
            <person name="Shi Y."/>
            <person name="Su Y.Y."/>
            <person name="Zhang Y.Q."/>
            <person name="Chen L.J."/>
            <person name="Yin Y."/>
            <person name="Lin M."/>
            <person name="Huang H."/>
            <person name="Deng H."/>
            <person name="Wang Z.W."/>
            <person name="Zhu S.L."/>
            <person name="Zhao X."/>
            <person name="Deng C."/>
            <person name="Niu S.C."/>
            <person name="Huang J."/>
            <person name="Wang M."/>
            <person name="Liu G.H."/>
            <person name="Yang H.J."/>
            <person name="Xiao X.J."/>
            <person name="Hsiao Y.Y."/>
            <person name="Wu W.L."/>
            <person name="Chen Y.Y."/>
            <person name="Mitsuda N."/>
            <person name="Ohme-Takagi M."/>
            <person name="Luo Y.B."/>
            <person name="Van de Peer Y."/>
            <person name="Liu Z.J."/>
        </authorList>
    </citation>
    <scope>NUCLEOTIDE SEQUENCE [LARGE SCALE GENOMIC DNA]</scope>
    <source>
        <tissue evidence="2">The whole plant</tissue>
    </source>
</reference>
<dbReference type="InterPro" id="IPR036397">
    <property type="entry name" value="RNaseH_sf"/>
</dbReference>
<dbReference type="SUPFAM" id="SSF53098">
    <property type="entry name" value="Ribonuclease H-like"/>
    <property type="match status" value="1"/>
</dbReference>
<dbReference type="AlphaFoldDB" id="A0A2I0W3D5"/>
<reference evidence="2 3" key="2">
    <citation type="journal article" date="2017" name="Nature">
        <title>The Apostasia genome and the evolution of orchids.</title>
        <authorList>
            <person name="Zhang G.Q."/>
            <person name="Liu K.W."/>
            <person name="Li Z."/>
            <person name="Lohaus R."/>
            <person name="Hsiao Y.Y."/>
            <person name="Niu S.C."/>
            <person name="Wang J.Y."/>
            <person name="Lin Y.C."/>
            <person name="Xu Q."/>
            <person name="Chen L.J."/>
            <person name="Yoshida K."/>
            <person name="Fujiwara S."/>
            <person name="Wang Z.W."/>
            <person name="Zhang Y.Q."/>
            <person name="Mitsuda N."/>
            <person name="Wang M."/>
            <person name="Liu G.H."/>
            <person name="Pecoraro L."/>
            <person name="Huang H.X."/>
            <person name="Xiao X.J."/>
            <person name="Lin M."/>
            <person name="Wu X.Y."/>
            <person name="Wu W.L."/>
            <person name="Chen Y.Y."/>
            <person name="Chang S.B."/>
            <person name="Sakamoto S."/>
            <person name="Ohme-Takagi M."/>
            <person name="Yagi M."/>
            <person name="Zeng S.J."/>
            <person name="Shen C.Y."/>
            <person name="Yeh C.M."/>
            <person name="Luo Y.B."/>
            <person name="Tsai W.C."/>
            <person name="Van de Peer Y."/>
            <person name="Liu Z.J."/>
        </authorList>
    </citation>
    <scope>NUCLEOTIDE SEQUENCE [LARGE SCALE GENOMIC DNA]</scope>
    <source>
        <tissue evidence="2">The whole plant</tissue>
    </source>
</reference>
<accession>A0A2I0W3D5</accession>
<evidence type="ECO:0000259" key="1">
    <source>
        <dbReference type="PROSITE" id="PS50994"/>
    </source>
</evidence>
<sequence length="190" mass="21606">MRETIHSYADLIHGVEAQITVDEAINAHRKQFEQTIGKRKRIGTIYGDQQVSQSCYLRQAQPRSSVTLSIENFDLRNEDTPQRVSPVEDLTCAVDYFTKWVEVEPLAKITEVNAKQFLWKNIICRFGIPAKVIIDNGTQFTGKVFTTFCKDLHIQLVYTAVAHPQTNGQTKVTNRTILRGLKIRLDKAVG</sequence>